<name>A0AA86N632_9EUKA</name>
<dbReference type="AlphaFoldDB" id="A0AA86N632"/>
<accession>A0AA86N632</accession>
<comment type="caution">
    <text evidence="1">The sequence shown here is derived from an EMBL/GenBank/DDBJ whole genome shotgun (WGS) entry which is preliminary data.</text>
</comment>
<reference evidence="1" key="1">
    <citation type="submission" date="2023-06" db="EMBL/GenBank/DDBJ databases">
        <authorList>
            <person name="Kurt Z."/>
        </authorList>
    </citation>
    <scope>NUCLEOTIDE SEQUENCE</scope>
</reference>
<reference evidence="2 3" key="2">
    <citation type="submission" date="2024-07" db="EMBL/GenBank/DDBJ databases">
        <authorList>
            <person name="Akdeniz Z."/>
        </authorList>
    </citation>
    <scope>NUCLEOTIDE SEQUENCE [LARGE SCALE GENOMIC DNA]</scope>
</reference>
<sequence>MNQQPDYEIRTNLTMSSAATVKYTENQEIQLKMGCFSQIALFQPRNKHICVQFHQIDYECELKREFKQLIYFGETILLSINSISQIFGQIEIWPVAKLWLLFEVEYYQATSKDQD</sequence>
<evidence type="ECO:0000313" key="1">
    <source>
        <dbReference type="EMBL" id="CAI9913426.1"/>
    </source>
</evidence>
<proteinExistence type="predicted"/>
<evidence type="ECO:0000313" key="2">
    <source>
        <dbReference type="EMBL" id="CAL6054180.1"/>
    </source>
</evidence>
<keyword evidence="3" id="KW-1185">Reference proteome</keyword>
<organism evidence="1">
    <name type="scientific">Hexamita inflata</name>
    <dbReference type="NCBI Taxonomy" id="28002"/>
    <lineage>
        <taxon>Eukaryota</taxon>
        <taxon>Metamonada</taxon>
        <taxon>Diplomonadida</taxon>
        <taxon>Hexamitidae</taxon>
        <taxon>Hexamitinae</taxon>
        <taxon>Hexamita</taxon>
    </lineage>
</organism>
<dbReference type="EMBL" id="CAXDID020000201">
    <property type="protein sequence ID" value="CAL6054180.1"/>
    <property type="molecule type" value="Genomic_DNA"/>
</dbReference>
<gene>
    <name evidence="1" type="ORF">HINF_LOCUS1071</name>
    <name evidence="2" type="ORF">HINF_LOCUS45942</name>
</gene>
<dbReference type="Proteomes" id="UP001642409">
    <property type="component" value="Unassembled WGS sequence"/>
</dbReference>
<protein>
    <submittedName>
        <fullName evidence="2">Hypothetical_protein</fullName>
    </submittedName>
</protein>
<evidence type="ECO:0000313" key="3">
    <source>
        <dbReference type="Proteomes" id="UP001642409"/>
    </source>
</evidence>
<dbReference type="EMBL" id="CATOUU010000025">
    <property type="protein sequence ID" value="CAI9913426.1"/>
    <property type="molecule type" value="Genomic_DNA"/>
</dbReference>